<organism evidence="1">
    <name type="scientific">Rhizophora mucronata</name>
    <name type="common">Asiatic mangrove</name>
    <dbReference type="NCBI Taxonomy" id="61149"/>
    <lineage>
        <taxon>Eukaryota</taxon>
        <taxon>Viridiplantae</taxon>
        <taxon>Streptophyta</taxon>
        <taxon>Embryophyta</taxon>
        <taxon>Tracheophyta</taxon>
        <taxon>Spermatophyta</taxon>
        <taxon>Magnoliopsida</taxon>
        <taxon>eudicotyledons</taxon>
        <taxon>Gunneridae</taxon>
        <taxon>Pentapetalae</taxon>
        <taxon>rosids</taxon>
        <taxon>fabids</taxon>
        <taxon>Malpighiales</taxon>
        <taxon>Rhizophoraceae</taxon>
        <taxon>Rhizophora</taxon>
    </lineage>
</organism>
<evidence type="ECO:0000313" key="1">
    <source>
        <dbReference type="EMBL" id="MBX54733.1"/>
    </source>
</evidence>
<dbReference type="AlphaFoldDB" id="A0A2P2PJ21"/>
<reference evidence="1" key="1">
    <citation type="submission" date="2018-02" db="EMBL/GenBank/DDBJ databases">
        <title>Rhizophora mucronata_Transcriptome.</title>
        <authorList>
            <person name="Meera S.P."/>
            <person name="Sreeshan A."/>
            <person name="Augustine A."/>
        </authorList>
    </citation>
    <scope>NUCLEOTIDE SEQUENCE</scope>
    <source>
        <tissue evidence="1">Leaf</tissue>
    </source>
</reference>
<proteinExistence type="predicted"/>
<name>A0A2P2PJ21_RHIMU</name>
<dbReference type="EMBL" id="GGEC01074249">
    <property type="protein sequence ID" value="MBX54733.1"/>
    <property type="molecule type" value="Transcribed_RNA"/>
</dbReference>
<accession>A0A2P2PJ21</accession>
<sequence>MLHFHVINKTFVSFHLSNSFCLYYLRNKGLISIDFLFRKNFPRKLCF</sequence>
<protein>
    <submittedName>
        <fullName evidence="1">Uncharacterized protein</fullName>
    </submittedName>
</protein>